<reference evidence="1 2" key="1">
    <citation type="submission" date="2024-02" db="EMBL/GenBank/DDBJ databases">
        <title>A draft genome for the cacao thread blight pathogen Marasmius crinis-equi.</title>
        <authorList>
            <person name="Cohen S.P."/>
            <person name="Baruah I.K."/>
            <person name="Amoako-Attah I."/>
            <person name="Bukari Y."/>
            <person name="Meinhardt L.W."/>
            <person name="Bailey B.A."/>
        </authorList>
    </citation>
    <scope>NUCLEOTIDE SEQUENCE [LARGE SCALE GENOMIC DNA]</scope>
    <source>
        <strain evidence="1 2">GH-76</strain>
    </source>
</reference>
<keyword evidence="2" id="KW-1185">Reference proteome</keyword>
<feature type="non-terminal residue" evidence="1">
    <location>
        <position position="1"/>
    </location>
</feature>
<comment type="caution">
    <text evidence="1">The sequence shown here is derived from an EMBL/GenBank/DDBJ whole genome shotgun (WGS) entry which is preliminary data.</text>
</comment>
<protein>
    <recommendedName>
        <fullName evidence="3">F-box domain-containing protein</fullName>
    </recommendedName>
</protein>
<evidence type="ECO:0000313" key="2">
    <source>
        <dbReference type="Proteomes" id="UP001465976"/>
    </source>
</evidence>
<dbReference type="EMBL" id="JBAHYK010003782">
    <property type="protein sequence ID" value="KAL0563212.1"/>
    <property type="molecule type" value="Genomic_DNA"/>
</dbReference>
<dbReference type="InterPro" id="IPR032675">
    <property type="entry name" value="LRR_dom_sf"/>
</dbReference>
<dbReference type="SUPFAM" id="SSF52047">
    <property type="entry name" value="RNI-like"/>
    <property type="match status" value="1"/>
</dbReference>
<proteinExistence type="predicted"/>
<accession>A0ABR3EK00</accession>
<gene>
    <name evidence="1" type="ORF">V5O48_018862</name>
</gene>
<name>A0ABR3EK00_9AGAR</name>
<dbReference type="Gene3D" id="3.80.10.10">
    <property type="entry name" value="Ribonuclease Inhibitor"/>
    <property type="match status" value="1"/>
</dbReference>
<sequence length="477" mass="53169">RWRLLALSLPELWTKIDVKVYRISGTVRRGRVAEEMLRTILERAAGQKLHISVSTHLLTPNETKRFFAHLQSTLRDWASLTLSGIVSSKWGTYTVYGVYSGLSLFPTSADRAGFSSLEEFTIQHMGTFEYRGKLVDALTKAPKLRSLVIDQHPAQCPVLHATPPPPFNWSNLVHLDPGFMSHFSGYHQQLAMCTRLQTLVINTLHEHHIGDDTPMVELQSLELKTQAGLETDFESVIALVERSAPVKLTYIPVENVCLTDDTVGRLLQRTPHVTRFTVNGHILPFLPSAIVSGELLPNVEHVSVGISTLHYESLTRYALAGPTLDSIESLAKSGTPKGTLKSLRIVDEDVTTNMLFFPGRPARVESYQSREAEQKSQDASSPDRVRTTAAVFDHLLSGGMNAWTDRACSLLHENMELLEYIVTAMEDDETGGFEHAFRCKGLEELTKPSVSGDRVDGMTQIKDRLLVLKEKWAGQAV</sequence>
<organism evidence="1 2">
    <name type="scientific">Marasmius crinis-equi</name>
    <dbReference type="NCBI Taxonomy" id="585013"/>
    <lineage>
        <taxon>Eukaryota</taxon>
        <taxon>Fungi</taxon>
        <taxon>Dikarya</taxon>
        <taxon>Basidiomycota</taxon>
        <taxon>Agaricomycotina</taxon>
        <taxon>Agaricomycetes</taxon>
        <taxon>Agaricomycetidae</taxon>
        <taxon>Agaricales</taxon>
        <taxon>Marasmiineae</taxon>
        <taxon>Marasmiaceae</taxon>
        <taxon>Marasmius</taxon>
    </lineage>
</organism>
<dbReference type="Proteomes" id="UP001465976">
    <property type="component" value="Unassembled WGS sequence"/>
</dbReference>
<evidence type="ECO:0008006" key="3">
    <source>
        <dbReference type="Google" id="ProtNLM"/>
    </source>
</evidence>
<evidence type="ECO:0000313" key="1">
    <source>
        <dbReference type="EMBL" id="KAL0563212.1"/>
    </source>
</evidence>